<dbReference type="eggNOG" id="KOG0504">
    <property type="taxonomic scope" value="Eukaryota"/>
</dbReference>
<name>A0A058Z6A1_FONAL</name>
<feature type="compositionally biased region" description="Low complexity" evidence="4">
    <location>
        <begin position="245"/>
        <end position="260"/>
    </location>
</feature>
<dbReference type="GeneID" id="20529177"/>
<dbReference type="GO" id="GO:0004842">
    <property type="term" value="F:ubiquitin-protein transferase activity"/>
    <property type="evidence" value="ECO:0007669"/>
    <property type="project" value="TreeGrafter"/>
</dbReference>
<keyword evidence="6" id="KW-1185">Reference proteome</keyword>
<dbReference type="Gene3D" id="1.25.40.20">
    <property type="entry name" value="Ankyrin repeat-containing domain"/>
    <property type="match status" value="1"/>
</dbReference>
<sequence length="337" mass="36683">MNDLFRIVEHGDVATLKEIIHSGSIDINACIADGSTILHYACTIGNPAIVSTLLSHPNIILDATNSDGNTPLHVAAAYTHLAIVKLLIKAGNTPHSIFSHNIKGKLPIDYAVHPEVHSYLESCMSIHDQIYNFTPDPNVLKKYIIDLTIEWSEFQLRAQEVIHEQIEQKQIALHKLHLVERATGVTDSNGAASVIDHLALLQDENDRLTSELMEIRRKMAILEEHLQEHERSEANDASAGDADAPAETAGSSPAAAGASEDSVNMLNTAYENQARVDAEDEKNGLIVYVKNASSETSPNTRRQIRGATKEKLVARLAAYGGPSERPGAPQNMPVFGA</sequence>
<dbReference type="OrthoDB" id="341259at2759"/>
<dbReference type="PANTHER" id="PTHR24171:SF8">
    <property type="entry name" value="BRCA1-ASSOCIATED RING DOMAIN PROTEIN 1"/>
    <property type="match status" value="1"/>
</dbReference>
<reference evidence="5" key="1">
    <citation type="submission" date="2013-04" db="EMBL/GenBank/DDBJ databases">
        <title>The Genome Sequence of Fonticula alba ATCC 38817.</title>
        <authorList>
            <consortium name="The Broad Institute Genomics Platform"/>
            <person name="Russ C."/>
            <person name="Cuomo C."/>
            <person name="Burger G."/>
            <person name="Gray M.W."/>
            <person name="Holland P.W.H."/>
            <person name="King N."/>
            <person name="Lang F.B.F."/>
            <person name="Roger A.J."/>
            <person name="Ruiz-Trillo I."/>
            <person name="Brown M."/>
            <person name="Walker B."/>
            <person name="Young S."/>
            <person name="Zeng Q."/>
            <person name="Gargeya S."/>
            <person name="Fitzgerald M."/>
            <person name="Haas B."/>
            <person name="Abouelleil A."/>
            <person name="Allen A.W."/>
            <person name="Alvarado L."/>
            <person name="Arachchi H.M."/>
            <person name="Berlin A.M."/>
            <person name="Chapman S.B."/>
            <person name="Gainer-Dewar J."/>
            <person name="Goldberg J."/>
            <person name="Griggs A."/>
            <person name="Gujja S."/>
            <person name="Hansen M."/>
            <person name="Howarth C."/>
            <person name="Imamovic A."/>
            <person name="Ireland A."/>
            <person name="Larimer J."/>
            <person name="McCowan C."/>
            <person name="Murphy C."/>
            <person name="Pearson M."/>
            <person name="Poon T.W."/>
            <person name="Priest M."/>
            <person name="Roberts A."/>
            <person name="Saif S."/>
            <person name="Shea T."/>
            <person name="Sisk P."/>
            <person name="Sykes S."/>
            <person name="Wortman J."/>
            <person name="Nusbaum C."/>
            <person name="Birren B."/>
        </authorList>
    </citation>
    <scope>NUCLEOTIDE SEQUENCE [LARGE SCALE GENOMIC DNA]</scope>
    <source>
        <strain evidence="5">ATCC 38817</strain>
    </source>
</reference>
<dbReference type="SMART" id="SM00248">
    <property type="entry name" value="ANK"/>
    <property type="match status" value="2"/>
</dbReference>
<keyword evidence="1" id="KW-0677">Repeat</keyword>
<evidence type="ECO:0000256" key="4">
    <source>
        <dbReference type="SAM" id="MobiDB-lite"/>
    </source>
</evidence>
<organism evidence="5">
    <name type="scientific">Fonticula alba</name>
    <name type="common">Slime mold</name>
    <dbReference type="NCBI Taxonomy" id="691883"/>
    <lineage>
        <taxon>Eukaryota</taxon>
        <taxon>Rotosphaerida</taxon>
        <taxon>Fonticulaceae</taxon>
        <taxon>Fonticula</taxon>
    </lineage>
</organism>
<accession>A0A058Z6A1</accession>
<proteinExistence type="predicted"/>
<dbReference type="AlphaFoldDB" id="A0A058Z6A1"/>
<dbReference type="RefSeq" id="XP_009496603.1">
    <property type="nucleotide sequence ID" value="XM_009498328.1"/>
</dbReference>
<dbReference type="EMBL" id="KB932207">
    <property type="protein sequence ID" value="KCV69032.1"/>
    <property type="molecule type" value="Genomic_DNA"/>
</dbReference>
<dbReference type="SUPFAM" id="SSF48403">
    <property type="entry name" value="Ankyrin repeat"/>
    <property type="match status" value="1"/>
</dbReference>
<dbReference type="Proteomes" id="UP000030693">
    <property type="component" value="Unassembled WGS sequence"/>
</dbReference>
<evidence type="ECO:0000313" key="6">
    <source>
        <dbReference type="Proteomes" id="UP000030693"/>
    </source>
</evidence>
<evidence type="ECO:0000256" key="2">
    <source>
        <dbReference type="ARBA" id="ARBA00023043"/>
    </source>
</evidence>
<gene>
    <name evidence="5" type="ORF">H696_04452</name>
</gene>
<evidence type="ECO:0000256" key="3">
    <source>
        <dbReference type="PROSITE-ProRule" id="PRU00023"/>
    </source>
</evidence>
<keyword evidence="2 3" id="KW-0040">ANK repeat</keyword>
<protein>
    <submittedName>
        <fullName evidence="5">Uncharacterized protein</fullName>
    </submittedName>
</protein>
<feature type="region of interest" description="Disordered" evidence="4">
    <location>
        <begin position="228"/>
        <end position="260"/>
    </location>
</feature>
<dbReference type="InterPro" id="IPR002110">
    <property type="entry name" value="Ankyrin_rpt"/>
</dbReference>
<dbReference type="PROSITE" id="PS50297">
    <property type="entry name" value="ANK_REP_REGION"/>
    <property type="match status" value="1"/>
</dbReference>
<dbReference type="PROSITE" id="PS50088">
    <property type="entry name" value="ANK_REPEAT"/>
    <property type="match status" value="1"/>
</dbReference>
<dbReference type="GO" id="GO:0085020">
    <property type="term" value="P:protein K6-linked ubiquitination"/>
    <property type="evidence" value="ECO:0007669"/>
    <property type="project" value="TreeGrafter"/>
</dbReference>
<evidence type="ECO:0000313" key="5">
    <source>
        <dbReference type="EMBL" id="KCV69032.1"/>
    </source>
</evidence>
<evidence type="ECO:0000256" key="1">
    <source>
        <dbReference type="ARBA" id="ARBA00022737"/>
    </source>
</evidence>
<dbReference type="InterPro" id="IPR036770">
    <property type="entry name" value="Ankyrin_rpt-contain_sf"/>
</dbReference>
<dbReference type="STRING" id="691883.A0A058Z6A1"/>
<feature type="repeat" description="ANK" evidence="3">
    <location>
        <begin position="67"/>
        <end position="91"/>
    </location>
</feature>
<dbReference type="PANTHER" id="PTHR24171">
    <property type="entry name" value="ANKYRIN REPEAT DOMAIN-CONTAINING PROTEIN 39-RELATED"/>
    <property type="match status" value="1"/>
</dbReference>
<dbReference type="Pfam" id="PF12796">
    <property type="entry name" value="Ank_2"/>
    <property type="match status" value="1"/>
</dbReference>